<reference evidence="3" key="1">
    <citation type="submission" date="2016-11" db="EMBL/GenBank/DDBJ databases">
        <title>Dehalogenimonas formicexedens sp. nov., a chlorinated alkane respiring bacterium isolated from contaminated groundwater.</title>
        <authorList>
            <person name="Key T.A."/>
            <person name="Bowman K.S."/>
            <person name="Lee I."/>
            <person name="Chun J."/>
            <person name="Albuquerque L."/>
            <person name="da Costa M.S."/>
            <person name="Rainey F.A."/>
            <person name="Moe W.M."/>
        </authorList>
    </citation>
    <scope>NUCLEOTIDE SEQUENCE [LARGE SCALE GENOMIC DNA]</scope>
    <source>
        <strain evidence="3">NSZ-14</strain>
    </source>
</reference>
<dbReference type="RefSeq" id="WP_076004284.1">
    <property type="nucleotide sequence ID" value="NZ_CP018258.1"/>
</dbReference>
<protein>
    <submittedName>
        <fullName evidence="2">Type IV pilus assembly protein PilA</fullName>
    </submittedName>
</protein>
<evidence type="ECO:0000313" key="2">
    <source>
        <dbReference type="EMBL" id="APV44618.1"/>
    </source>
</evidence>
<keyword evidence="1" id="KW-0472">Membrane</keyword>
<feature type="transmembrane region" description="Helical" evidence="1">
    <location>
        <begin position="12"/>
        <end position="33"/>
    </location>
</feature>
<dbReference type="Pfam" id="PF07963">
    <property type="entry name" value="N_methyl"/>
    <property type="match status" value="1"/>
</dbReference>
<evidence type="ECO:0000256" key="1">
    <source>
        <dbReference type="SAM" id="Phobius"/>
    </source>
</evidence>
<evidence type="ECO:0000313" key="3">
    <source>
        <dbReference type="Proteomes" id="UP000185934"/>
    </source>
</evidence>
<keyword evidence="3" id="KW-1185">Reference proteome</keyword>
<keyword evidence="1" id="KW-0812">Transmembrane</keyword>
<dbReference type="Gene3D" id="3.30.700.10">
    <property type="entry name" value="Glycoprotein, Type 4 Pilin"/>
    <property type="match status" value="1"/>
</dbReference>
<proteinExistence type="predicted"/>
<dbReference type="EMBL" id="CP018258">
    <property type="protein sequence ID" value="APV44618.1"/>
    <property type="molecule type" value="Genomic_DNA"/>
</dbReference>
<accession>A0A1P8F845</accession>
<dbReference type="STRING" id="1839801.Dform_01290"/>
<dbReference type="AlphaFoldDB" id="A0A1P8F845"/>
<dbReference type="InterPro" id="IPR045584">
    <property type="entry name" value="Pilin-like"/>
</dbReference>
<dbReference type="KEGG" id="dfo:Dform_01290"/>
<name>A0A1P8F845_9CHLR</name>
<dbReference type="InterPro" id="IPR012902">
    <property type="entry name" value="N_methyl_site"/>
</dbReference>
<dbReference type="Proteomes" id="UP000185934">
    <property type="component" value="Chromosome"/>
</dbReference>
<organism evidence="2 3">
    <name type="scientific">Dehalogenimonas formicexedens</name>
    <dbReference type="NCBI Taxonomy" id="1839801"/>
    <lineage>
        <taxon>Bacteria</taxon>
        <taxon>Bacillati</taxon>
        <taxon>Chloroflexota</taxon>
        <taxon>Dehalococcoidia</taxon>
        <taxon>Dehalococcoidales</taxon>
        <taxon>Dehalococcoidaceae</taxon>
        <taxon>Dehalogenimonas</taxon>
    </lineage>
</organism>
<keyword evidence="1" id="KW-1133">Transmembrane helix</keyword>
<dbReference type="SUPFAM" id="SSF54523">
    <property type="entry name" value="Pili subunits"/>
    <property type="match status" value="1"/>
</dbReference>
<dbReference type="NCBIfam" id="TIGR02532">
    <property type="entry name" value="IV_pilin_GFxxxE"/>
    <property type="match status" value="1"/>
</dbReference>
<sequence>MSLINLTKRRHGFTLMEVLVVLVIFGVLAAIAIPNVLQYIGVGNRNAALEEEHNLIVAVGVAMKEGGGAIVSDYTSSGKVYANADAADNDPAKYLHNGTEFEWIITTGGVLSPGTNNPLK</sequence>
<gene>
    <name evidence="2" type="ORF">Dform_01290</name>
</gene>